<keyword evidence="8" id="KW-0812">Transmembrane</keyword>
<keyword evidence="2" id="KW-0813">Transport</keyword>
<keyword evidence="7" id="KW-0408">Iron</keyword>
<evidence type="ECO:0000256" key="1">
    <source>
        <dbReference type="ARBA" id="ARBA00004196"/>
    </source>
</evidence>
<evidence type="ECO:0000256" key="7">
    <source>
        <dbReference type="ARBA" id="ARBA00023004"/>
    </source>
</evidence>
<feature type="domain" description="NapC/NirT cytochrome c N-terminal" evidence="9">
    <location>
        <begin position="21"/>
        <end position="154"/>
    </location>
</feature>
<dbReference type="Pfam" id="PF14522">
    <property type="entry name" value="Cytochrome_C7"/>
    <property type="match status" value="1"/>
</dbReference>
<dbReference type="Gene3D" id="1.10.3820.10">
    <property type="entry name" value="Di-heme elbow motif domain"/>
    <property type="match status" value="1"/>
</dbReference>
<dbReference type="SUPFAM" id="SSF48695">
    <property type="entry name" value="Multiheme cytochromes"/>
    <property type="match status" value="1"/>
</dbReference>
<dbReference type="KEGG" id="cthi:THC_1326"/>
<comment type="subcellular location">
    <subcellularLocation>
        <location evidence="1">Cell envelope</location>
    </subcellularLocation>
</comment>
<dbReference type="GO" id="GO:0016491">
    <property type="term" value="F:oxidoreductase activity"/>
    <property type="evidence" value="ECO:0007669"/>
    <property type="project" value="TreeGrafter"/>
</dbReference>
<dbReference type="Pfam" id="PF03264">
    <property type="entry name" value="Cytochrom_NNT"/>
    <property type="match status" value="1"/>
</dbReference>
<dbReference type="Proteomes" id="UP000068196">
    <property type="component" value="Chromosome"/>
</dbReference>
<protein>
    <submittedName>
        <fullName evidence="11">Cytochrome C</fullName>
    </submittedName>
</protein>
<evidence type="ECO:0000256" key="3">
    <source>
        <dbReference type="ARBA" id="ARBA00022617"/>
    </source>
</evidence>
<feature type="transmembrane region" description="Helical" evidence="8">
    <location>
        <begin position="19"/>
        <end position="37"/>
    </location>
</feature>
<sequence>MGNGGIVSSIKAFIQGRPLLTLLILVGLLVAFVYINVEVLHFTSNPQFCAKCHPKEGTGPLAEVYTWGKNIHSQNNVACLDCHGEPGFFNYMQAKLKGLKDTFNFAFKGQKHMLEILHKAFNDPVYASKVVSMESCLFCHTDYYNQKIRASRMMTLAGITFRTLDTVKNPAFRTSKNMIDIMTDPVRRNPDIDPKHASHIKAGINCVFCHRRVAHGGEFINLASANICEGETVCSNCHIKNKETIQMRDIILSKAGNPAKFSHNFHVQMFECNTCHPSLFKMKAGTSNITFDTHKKDQYCFMCHGEGKSANFNCETCHQGG</sequence>
<dbReference type="InterPro" id="IPR038266">
    <property type="entry name" value="NapC/NirT_cytc_sf"/>
</dbReference>
<evidence type="ECO:0000259" key="9">
    <source>
        <dbReference type="Pfam" id="PF03264"/>
    </source>
</evidence>
<evidence type="ECO:0000259" key="10">
    <source>
        <dbReference type="Pfam" id="PF14522"/>
    </source>
</evidence>
<reference evidence="12" key="2">
    <citation type="journal article" date="2016" name="Int. J. Syst. Evol. Microbiol.">
        <title>Caldimicrobium thiodismutans sp. nov., a sulfur-disproportionating bacterium isolated from a hot spring.</title>
        <authorList>
            <person name="Kojima H."/>
            <person name="Umezawa K."/>
            <person name="Fukui M."/>
        </authorList>
    </citation>
    <scope>NUCLEOTIDE SEQUENCE [LARGE SCALE GENOMIC DNA]</scope>
    <source>
        <strain evidence="12">TF1</strain>
    </source>
</reference>
<accession>A0A0U5AYE0</accession>
<gene>
    <name evidence="11" type="ORF">THC_1326</name>
</gene>
<dbReference type="STRING" id="1653476.THC_1326"/>
<keyword evidence="6" id="KW-0249">Electron transport</keyword>
<dbReference type="AlphaFoldDB" id="A0A0U5AYE0"/>
<dbReference type="PANTHER" id="PTHR35038">
    <property type="entry name" value="DISSIMILATORY SULFITE REDUCTASE SIRA"/>
    <property type="match status" value="1"/>
</dbReference>
<reference evidence="11 12" key="1">
    <citation type="journal article" date="2016" name="Int. J. Syst. Evol. Microbiol.">
        <title>Caldimicrobium thiodismutans sp. nov., a sulfur-disproportionating bacterium isolated from a hot spring, and emended description of the genus Caldimicrobium.</title>
        <authorList>
            <person name="Kojima H."/>
            <person name="Umezawa K."/>
            <person name="Fukui M."/>
        </authorList>
    </citation>
    <scope>NUCLEOTIDE SEQUENCE [LARGE SCALE GENOMIC DNA]</scope>
    <source>
        <strain evidence="11 12">TF1</strain>
    </source>
</reference>
<dbReference type="PANTHER" id="PTHR35038:SF6">
    <property type="entry name" value="SURFACE LOCALIZED DECAHEME CYTOCHROME C LIPOPROTEIN"/>
    <property type="match status" value="1"/>
</dbReference>
<dbReference type="GO" id="GO:0046872">
    <property type="term" value="F:metal ion binding"/>
    <property type="evidence" value="ECO:0007669"/>
    <property type="project" value="UniProtKB-KW"/>
</dbReference>
<keyword evidence="8" id="KW-1133">Transmembrane helix</keyword>
<keyword evidence="4" id="KW-0479">Metal-binding</keyword>
<keyword evidence="3" id="KW-0349">Heme</keyword>
<evidence type="ECO:0000256" key="8">
    <source>
        <dbReference type="SAM" id="Phobius"/>
    </source>
</evidence>
<keyword evidence="5" id="KW-0732">Signal</keyword>
<evidence type="ECO:0000256" key="5">
    <source>
        <dbReference type="ARBA" id="ARBA00022729"/>
    </source>
</evidence>
<dbReference type="OrthoDB" id="9782196at2"/>
<evidence type="ECO:0000256" key="6">
    <source>
        <dbReference type="ARBA" id="ARBA00022982"/>
    </source>
</evidence>
<dbReference type="GO" id="GO:0030313">
    <property type="term" value="C:cell envelope"/>
    <property type="evidence" value="ECO:0007669"/>
    <property type="project" value="UniProtKB-SubCell"/>
</dbReference>
<organism evidence="11 12">
    <name type="scientific">Caldimicrobium thiodismutans</name>
    <dbReference type="NCBI Taxonomy" id="1653476"/>
    <lineage>
        <taxon>Bacteria</taxon>
        <taxon>Pseudomonadati</taxon>
        <taxon>Thermodesulfobacteriota</taxon>
        <taxon>Thermodesulfobacteria</taxon>
        <taxon>Thermodesulfobacteriales</taxon>
        <taxon>Thermodesulfobacteriaceae</taxon>
        <taxon>Caldimicrobium</taxon>
    </lineage>
</organism>
<dbReference type="NCBIfam" id="TIGR04257">
    <property type="entry name" value="nanowire_3heme"/>
    <property type="match status" value="1"/>
</dbReference>
<keyword evidence="8" id="KW-0472">Membrane</keyword>
<dbReference type="InterPro" id="IPR051829">
    <property type="entry name" value="Multiheme_Cytochr_ET"/>
</dbReference>
<dbReference type="InterPro" id="IPR029467">
    <property type="entry name" value="Cyt_c7-like"/>
</dbReference>
<evidence type="ECO:0000313" key="12">
    <source>
        <dbReference type="Proteomes" id="UP000068196"/>
    </source>
</evidence>
<dbReference type="EMBL" id="AP014945">
    <property type="protein sequence ID" value="BAU23694.1"/>
    <property type="molecule type" value="Genomic_DNA"/>
</dbReference>
<evidence type="ECO:0000256" key="4">
    <source>
        <dbReference type="ARBA" id="ARBA00022723"/>
    </source>
</evidence>
<proteinExistence type="predicted"/>
<evidence type="ECO:0000256" key="2">
    <source>
        <dbReference type="ARBA" id="ARBA00022448"/>
    </source>
</evidence>
<dbReference type="InterPro" id="IPR036280">
    <property type="entry name" value="Multihaem_cyt_sf"/>
</dbReference>
<name>A0A0U5AYE0_9BACT</name>
<dbReference type="InterPro" id="IPR005126">
    <property type="entry name" value="NapC/NirT_cyt_c_N"/>
</dbReference>
<feature type="domain" description="Cytochrome c7-like" evidence="10">
    <location>
        <begin position="260"/>
        <end position="319"/>
    </location>
</feature>
<dbReference type="InterPro" id="IPR026352">
    <property type="entry name" value="Nanowire_3heme"/>
</dbReference>
<keyword evidence="12" id="KW-1185">Reference proteome</keyword>
<evidence type="ECO:0000313" key="11">
    <source>
        <dbReference type="EMBL" id="BAU23694.1"/>
    </source>
</evidence>
<dbReference type="RefSeq" id="WP_068515094.1">
    <property type="nucleotide sequence ID" value="NZ_AP014945.1"/>
</dbReference>
<dbReference type="Gene3D" id="3.90.10.10">
    <property type="entry name" value="Cytochrome C3"/>
    <property type="match status" value="1"/>
</dbReference>